<feature type="region of interest" description="Disordered" evidence="16">
    <location>
        <begin position="1"/>
        <end position="129"/>
    </location>
</feature>
<comment type="subcellular location">
    <subcellularLocation>
        <location evidence="1">Cell membrane</location>
        <topology evidence="1">Single-pass type II membrane protein</topology>
    </subcellularLocation>
</comment>
<keyword evidence="6" id="KW-0735">Signal-anchor</keyword>
<evidence type="ECO:0000256" key="14">
    <source>
        <dbReference type="ARBA" id="ARBA00038929"/>
    </source>
</evidence>
<keyword evidence="11" id="KW-0961">Cell wall biogenesis/degradation</keyword>
<evidence type="ECO:0000256" key="6">
    <source>
        <dbReference type="ARBA" id="ARBA00022968"/>
    </source>
</evidence>
<evidence type="ECO:0000313" key="20">
    <source>
        <dbReference type="Proteomes" id="UP000019484"/>
    </source>
</evidence>
<dbReference type="GO" id="GO:0071555">
    <property type="term" value="P:cell wall organization"/>
    <property type="evidence" value="ECO:0007669"/>
    <property type="project" value="UniProtKB-KW"/>
</dbReference>
<evidence type="ECO:0000256" key="9">
    <source>
        <dbReference type="ARBA" id="ARBA00023180"/>
    </source>
</evidence>
<evidence type="ECO:0000259" key="18">
    <source>
        <dbReference type="Pfam" id="PF00150"/>
    </source>
</evidence>
<evidence type="ECO:0000256" key="7">
    <source>
        <dbReference type="ARBA" id="ARBA00022989"/>
    </source>
</evidence>
<feature type="compositionally biased region" description="Low complexity" evidence="16">
    <location>
        <begin position="116"/>
        <end position="129"/>
    </location>
</feature>
<comment type="function">
    <text evidence="13">Glucosidase involved in the degradation of cellulosic biomass. Active on lichenan.</text>
</comment>
<dbReference type="InterPro" id="IPR017853">
    <property type="entry name" value="GH"/>
</dbReference>
<feature type="compositionally biased region" description="Low complexity" evidence="16">
    <location>
        <begin position="15"/>
        <end position="27"/>
    </location>
</feature>
<evidence type="ECO:0000256" key="12">
    <source>
        <dbReference type="ARBA" id="ARBA00036824"/>
    </source>
</evidence>
<keyword evidence="8 17" id="KW-0472">Membrane</keyword>
<feature type="region of interest" description="Disordered" evidence="16">
    <location>
        <begin position="142"/>
        <end position="213"/>
    </location>
</feature>
<feature type="region of interest" description="Disordered" evidence="16">
    <location>
        <begin position="254"/>
        <end position="292"/>
    </location>
</feature>
<comment type="caution">
    <text evidence="19">The sequence shown here is derived from an EMBL/GenBank/DDBJ whole genome shotgun (WGS) entry which is preliminary data.</text>
</comment>
<evidence type="ECO:0000256" key="1">
    <source>
        <dbReference type="ARBA" id="ARBA00004401"/>
    </source>
</evidence>
<keyword evidence="7 17" id="KW-1133">Transmembrane helix</keyword>
<evidence type="ECO:0000256" key="4">
    <source>
        <dbReference type="ARBA" id="ARBA00022692"/>
    </source>
</evidence>
<dbReference type="EMBL" id="AMWN01000001">
    <property type="protein sequence ID" value="EXJ95184.1"/>
    <property type="molecule type" value="Genomic_DNA"/>
</dbReference>
<evidence type="ECO:0000256" key="2">
    <source>
        <dbReference type="ARBA" id="ARBA00005641"/>
    </source>
</evidence>
<evidence type="ECO:0000256" key="5">
    <source>
        <dbReference type="ARBA" id="ARBA00022801"/>
    </source>
</evidence>
<feature type="transmembrane region" description="Helical" evidence="17">
    <location>
        <begin position="230"/>
        <end position="251"/>
    </location>
</feature>
<feature type="compositionally biased region" description="Basic and acidic residues" evidence="16">
    <location>
        <begin position="89"/>
        <end position="114"/>
    </location>
</feature>
<dbReference type="HOGENOM" id="CLU_004624_4_2_1"/>
<dbReference type="FunFam" id="3.20.20.80:FF:000033">
    <property type="entry name" value="Glucan 1,3-beta-glucosidase A"/>
    <property type="match status" value="1"/>
</dbReference>
<evidence type="ECO:0000256" key="13">
    <source>
        <dbReference type="ARBA" id="ARBA00037126"/>
    </source>
</evidence>
<dbReference type="GO" id="GO:0004338">
    <property type="term" value="F:glucan exo-1,3-beta-glucosidase activity"/>
    <property type="evidence" value="ECO:0007669"/>
    <property type="project" value="UniProtKB-EC"/>
</dbReference>
<gene>
    <name evidence="19" type="ORF">A1O1_00303</name>
</gene>
<reference evidence="19 20" key="1">
    <citation type="submission" date="2013-03" db="EMBL/GenBank/DDBJ databases">
        <title>The Genome Sequence of Capronia coronata CBS 617.96.</title>
        <authorList>
            <consortium name="The Broad Institute Genomics Platform"/>
            <person name="Cuomo C."/>
            <person name="de Hoog S."/>
            <person name="Gorbushina A."/>
            <person name="Walker B."/>
            <person name="Young S.K."/>
            <person name="Zeng Q."/>
            <person name="Gargeya S."/>
            <person name="Fitzgerald M."/>
            <person name="Haas B."/>
            <person name="Abouelleil A."/>
            <person name="Allen A.W."/>
            <person name="Alvarado L."/>
            <person name="Arachchi H.M."/>
            <person name="Berlin A.M."/>
            <person name="Chapman S.B."/>
            <person name="Gainer-Dewar J."/>
            <person name="Goldberg J."/>
            <person name="Griggs A."/>
            <person name="Gujja S."/>
            <person name="Hansen M."/>
            <person name="Howarth C."/>
            <person name="Imamovic A."/>
            <person name="Ireland A."/>
            <person name="Larimer J."/>
            <person name="McCowan C."/>
            <person name="Murphy C."/>
            <person name="Pearson M."/>
            <person name="Poon T.W."/>
            <person name="Priest M."/>
            <person name="Roberts A."/>
            <person name="Saif S."/>
            <person name="Shea T."/>
            <person name="Sisk P."/>
            <person name="Sykes S."/>
            <person name="Wortman J."/>
            <person name="Nusbaum C."/>
            <person name="Birren B."/>
        </authorList>
    </citation>
    <scope>NUCLEOTIDE SEQUENCE [LARGE SCALE GENOMIC DNA]</scope>
    <source>
        <strain evidence="19 20">CBS 617.96</strain>
    </source>
</reference>
<evidence type="ECO:0000256" key="16">
    <source>
        <dbReference type="SAM" id="MobiDB-lite"/>
    </source>
</evidence>
<organism evidence="19 20">
    <name type="scientific">Capronia coronata CBS 617.96</name>
    <dbReference type="NCBI Taxonomy" id="1182541"/>
    <lineage>
        <taxon>Eukaryota</taxon>
        <taxon>Fungi</taxon>
        <taxon>Dikarya</taxon>
        <taxon>Ascomycota</taxon>
        <taxon>Pezizomycotina</taxon>
        <taxon>Eurotiomycetes</taxon>
        <taxon>Chaetothyriomycetidae</taxon>
        <taxon>Chaetothyriales</taxon>
        <taxon>Herpotrichiellaceae</taxon>
        <taxon>Capronia</taxon>
    </lineage>
</organism>
<feature type="compositionally biased region" description="Basic and acidic residues" evidence="16">
    <location>
        <begin position="34"/>
        <end position="45"/>
    </location>
</feature>
<feature type="domain" description="Glycoside hydrolase family 5" evidence="18">
    <location>
        <begin position="401"/>
        <end position="599"/>
    </location>
</feature>
<dbReference type="GO" id="GO:0005886">
    <property type="term" value="C:plasma membrane"/>
    <property type="evidence" value="ECO:0007669"/>
    <property type="project" value="UniProtKB-SubCell"/>
</dbReference>
<evidence type="ECO:0000256" key="3">
    <source>
        <dbReference type="ARBA" id="ARBA00022475"/>
    </source>
</evidence>
<evidence type="ECO:0000256" key="17">
    <source>
        <dbReference type="SAM" id="Phobius"/>
    </source>
</evidence>
<keyword evidence="3" id="KW-1003">Cell membrane</keyword>
<evidence type="ECO:0000313" key="19">
    <source>
        <dbReference type="EMBL" id="EXJ95184.1"/>
    </source>
</evidence>
<keyword evidence="5" id="KW-0378">Hydrolase</keyword>
<feature type="compositionally biased region" description="Basic residues" evidence="16">
    <location>
        <begin position="171"/>
        <end position="182"/>
    </location>
</feature>
<comment type="catalytic activity">
    <reaction evidence="12">
        <text>Successive hydrolysis of beta-D-glucose units from the non-reducing ends of (1-&gt;3)-beta-D-glucans, releasing alpha-glucose.</text>
        <dbReference type="EC" id="3.2.1.58"/>
    </reaction>
</comment>
<sequence>MSKPRRDSTARADTRPAFNRPPGARPAAPAPPAHVDDNTDDEHPRTTPKRRTKEKAKSSPVPSPEKKPRRASGRHRSTSGGAGAGGGNRDYRYTSRRETTRIEAEREPKRDRAKYSSGTSTNSTSQLLSSDALAKLNAYNEKAEFQEKYDQRKRRQKQYKELKAVEVSQQKQRKKQKQKQKNRNVSGAILEEGRAHKHTRHKPGGGGGGGGRYENEEFYEGHGRRSRKKLWWALLAVAVLLAILIPVGVVVSNNSKKSSGGSSSSSSSNSASSSTSSDPKNDCDSSSVPESAEGTYTDISTWLDTTDFNCTYTNETVGGLSVMGLHSSWDDSAKANDNVPALNENWEYGKVPIRGVNIGGWLSLEPFITPSLFSYPASAKVVDEWTLTQKLGSSAQRVLESHYATFITKQSFVDIRNAGLDHVRIPFPYWAVTTYEGDPYLPKVAWRYLLRAIEYARENGLRVNLDLHSLPGSQNGWAHSGHQGDIGWILGANGTTNAQRSLDIHDQLSKFFAQDRYKNVVTIYGLVNEPKMLVIPPDSVVDWNKKAVAVIRGNGIKQYLVFGDGFLSLDSWDNMFHGVDDKLVMDTHQYQIFNTGQLKLKHKDKINLACSGWTGLIVAANNPDTGWGPILDGEWSQADTDCTPNLNNVGVGSRWAGTLDTGDSQTAVLTPTCAEPPCSCAQANADPSQYSDSYKQFLQMYAEAQMHSFEQAWGWFYWTWKTESATQWSWMLGLKAGILPDKAYSPSFKCDSDVPDFSDLPESY</sequence>
<dbReference type="Pfam" id="PF00150">
    <property type="entry name" value="Cellulase"/>
    <property type="match status" value="1"/>
</dbReference>
<dbReference type="PANTHER" id="PTHR31297">
    <property type="entry name" value="GLUCAN ENDO-1,6-BETA-GLUCOSIDASE B"/>
    <property type="match status" value="1"/>
</dbReference>
<dbReference type="SUPFAM" id="SSF51445">
    <property type="entry name" value="(Trans)glycosidases"/>
    <property type="match status" value="1"/>
</dbReference>
<dbReference type="STRING" id="1182541.W9ZKY4"/>
<evidence type="ECO:0000256" key="8">
    <source>
        <dbReference type="ARBA" id="ARBA00023136"/>
    </source>
</evidence>
<dbReference type="GO" id="GO:0005576">
    <property type="term" value="C:extracellular region"/>
    <property type="evidence" value="ECO:0007669"/>
    <property type="project" value="TreeGrafter"/>
</dbReference>
<dbReference type="AlphaFoldDB" id="W9ZKY4"/>
<dbReference type="EC" id="3.2.1.58" evidence="14"/>
<feature type="compositionally biased region" description="Basic and acidic residues" evidence="16">
    <location>
        <begin position="1"/>
        <end position="14"/>
    </location>
</feature>
<dbReference type="Gene3D" id="3.20.20.80">
    <property type="entry name" value="Glycosidases"/>
    <property type="match status" value="1"/>
</dbReference>
<proteinExistence type="inferred from homology"/>
<feature type="compositionally biased region" description="Low complexity" evidence="16">
    <location>
        <begin position="254"/>
        <end position="277"/>
    </location>
</feature>
<dbReference type="GO" id="GO:0009251">
    <property type="term" value="P:glucan catabolic process"/>
    <property type="evidence" value="ECO:0007669"/>
    <property type="project" value="TreeGrafter"/>
</dbReference>
<dbReference type="OrthoDB" id="62120at2759"/>
<keyword evidence="9" id="KW-0325">Glycoprotein</keyword>
<dbReference type="eggNOG" id="ENOG502QRG8">
    <property type="taxonomic scope" value="Eukaryota"/>
</dbReference>
<evidence type="ECO:0000256" key="15">
    <source>
        <dbReference type="ARBA" id="ARBA00041260"/>
    </source>
</evidence>
<name>W9ZKY4_9EURO</name>
<accession>W9ZKY4</accession>
<protein>
    <recommendedName>
        <fullName evidence="14">glucan 1,3-beta-glucosidase</fullName>
        <ecNumber evidence="14">3.2.1.58</ecNumber>
    </recommendedName>
    <alternativeName>
        <fullName evidence="15">Exo-1,3-beta-glucanase D</fullName>
    </alternativeName>
</protein>
<dbReference type="PANTHER" id="PTHR31297:SF34">
    <property type="entry name" value="GLUCAN 1,3-BETA-GLUCOSIDASE 2"/>
    <property type="match status" value="1"/>
</dbReference>
<dbReference type="RefSeq" id="XP_007719413.1">
    <property type="nucleotide sequence ID" value="XM_007721223.1"/>
</dbReference>
<comment type="similarity">
    <text evidence="2">Belongs to the glycosyl hydrolase 5 (cellulase A) family.</text>
</comment>
<dbReference type="Proteomes" id="UP000019484">
    <property type="component" value="Unassembled WGS sequence"/>
</dbReference>
<keyword evidence="20" id="KW-1185">Reference proteome</keyword>
<dbReference type="GO" id="GO:0009986">
    <property type="term" value="C:cell surface"/>
    <property type="evidence" value="ECO:0007669"/>
    <property type="project" value="TreeGrafter"/>
</dbReference>
<keyword evidence="4 17" id="KW-0812">Transmembrane</keyword>
<feature type="compositionally biased region" description="Basic residues" evidence="16">
    <location>
        <begin position="67"/>
        <end position="77"/>
    </location>
</feature>
<evidence type="ECO:0000256" key="10">
    <source>
        <dbReference type="ARBA" id="ARBA00023295"/>
    </source>
</evidence>
<dbReference type="InterPro" id="IPR001547">
    <property type="entry name" value="Glyco_hydro_5"/>
</dbReference>
<keyword evidence="10" id="KW-0326">Glycosidase</keyword>
<evidence type="ECO:0000256" key="11">
    <source>
        <dbReference type="ARBA" id="ARBA00023316"/>
    </source>
</evidence>
<dbReference type="InterPro" id="IPR050386">
    <property type="entry name" value="Glycosyl_hydrolase_5"/>
</dbReference>
<dbReference type="GeneID" id="19155212"/>